<evidence type="ECO:0000256" key="4">
    <source>
        <dbReference type="ARBA" id="ARBA00022679"/>
    </source>
</evidence>
<dbReference type="Proteomes" id="UP000219688">
    <property type="component" value="Unassembled WGS sequence"/>
</dbReference>
<evidence type="ECO:0000256" key="8">
    <source>
        <dbReference type="ARBA" id="ARBA00023136"/>
    </source>
</evidence>
<gene>
    <name evidence="13" type="ORF">SAMN05421879_10372</name>
</gene>
<sequence>MSVDPGVTSRLLTVPNVLSIVRLLLLPVFVVLLLTDRLLWAAAVLAVASLTDYLDGKIARGYGLESRFGQLLDPIADRLYIATTLLGLAWVGALPWWLLVVLVARDAFILSMAPLVTRLRLPIPPVDFVGKAATFCLLGAFPLLLVGAVDGWWTAASLVVGWALTWWGTVLYWVTGLIYAWQVRDMLRQRRTTTAVR</sequence>
<dbReference type="PANTHER" id="PTHR14269:SF62">
    <property type="entry name" value="CDP-DIACYLGLYCEROL--GLYCEROL-3-PHOSPHATE 3-PHOSPHATIDYLTRANSFERASE 1, CHLOROPLASTIC"/>
    <property type="match status" value="1"/>
</dbReference>
<feature type="transmembrane region" description="Helical" evidence="12">
    <location>
        <begin position="155"/>
        <end position="181"/>
    </location>
</feature>
<dbReference type="InterPro" id="IPR000462">
    <property type="entry name" value="CDP-OH_P_trans"/>
</dbReference>
<dbReference type="InterPro" id="IPR004570">
    <property type="entry name" value="Phosphatidylglycerol_P_synth"/>
</dbReference>
<name>A0A285VNZ8_9MICO</name>
<reference evidence="14" key="1">
    <citation type="submission" date="2017-08" db="EMBL/GenBank/DDBJ databases">
        <authorList>
            <person name="Varghese N."/>
            <person name="Submissions S."/>
        </authorList>
    </citation>
    <scope>NUCLEOTIDE SEQUENCE [LARGE SCALE GENOMIC DNA]</scope>
    <source>
        <strain evidence="14">USBA17B2</strain>
    </source>
</reference>
<evidence type="ECO:0000256" key="6">
    <source>
        <dbReference type="ARBA" id="ARBA00022989"/>
    </source>
</evidence>
<dbReference type="UniPathway" id="UPA00085"/>
<dbReference type="RefSeq" id="WP_097187440.1">
    <property type="nucleotide sequence ID" value="NZ_OBQK01000003.1"/>
</dbReference>
<dbReference type="Gene3D" id="1.20.120.1760">
    <property type="match status" value="1"/>
</dbReference>
<proteinExistence type="inferred from homology"/>
<feature type="transmembrane region" description="Helical" evidence="12">
    <location>
        <begin position="12"/>
        <end position="32"/>
    </location>
</feature>
<protein>
    <submittedName>
        <fullName evidence="13">Cardiolipin synthase</fullName>
    </submittedName>
</protein>
<evidence type="ECO:0000256" key="5">
    <source>
        <dbReference type="ARBA" id="ARBA00022692"/>
    </source>
</evidence>
<dbReference type="GO" id="GO:0008444">
    <property type="term" value="F:CDP-diacylglycerol-glycerol-3-phosphate 3-phosphatidyltransferase activity"/>
    <property type="evidence" value="ECO:0007669"/>
    <property type="project" value="InterPro"/>
</dbReference>
<evidence type="ECO:0000256" key="11">
    <source>
        <dbReference type="RuleBase" id="RU003750"/>
    </source>
</evidence>
<dbReference type="InterPro" id="IPR048254">
    <property type="entry name" value="CDP_ALCOHOL_P_TRANSF_CS"/>
</dbReference>
<evidence type="ECO:0000256" key="2">
    <source>
        <dbReference type="ARBA" id="ARBA00010441"/>
    </source>
</evidence>
<evidence type="ECO:0000256" key="10">
    <source>
        <dbReference type="ARBA" id="ARBA00023264"/>
    </source>
</evidence>
<keyword evidence="8 12" id="KW-0472">Membrane</keyword>
<keyword evidence="4 11" id="KW-0808">Transferase</keyword>
<evidence type="ECO:0000256" key="3">
    <source>
        <dbReference type="ARBA" id="ARBA00022516"/>
    </source>
</evidence>
<evidence type="ECO:0000256" key="9">
    <source>
        <dbReference type="ARBA" id="ARBA00023209"/>
    </source>
</evidence>
<dbReference type="Pfam" id="PF01066">
    <property type="entry name" value="CDP-OH_P_transf"/>
    <property type="match status" value="1"/>
</dbReference>
<accession>A0A285VNZ8</accession>
<evidence type="ECO:0000256" key="1">
    <source>
        <dbReference type="ARBA" id="ARBA00004141"/>
    </source>
</evidence>
<evidence type="ECO:0000256" key="12">
    <source>
        <dbReference type="SAM" id="Phobius"/>
    </source>
</evidence>
<keyword evidence="5 12" id="KW-0812">Transmembrane</keyword>
<dbReference type="AlphaFoldDB" id="A0A285VNZ8"/>
<comment type="subcellular location">
    <subcellularLocation>
        <location evidence="1">Membrane</location>
        <topology evidence="1">Multi-pass membrane protein</topology>
    </subcellularLocation>
</comment>
<evidence type="ECO:0000313" key="14">
    <source>
        <dbReference type="Proteomes" id="UP000219688"/>
    </source>
</evidence>
<dbReference type="PIRSF" id="PIRSF000847">
    <property type="entry name" value="Phos_ph_gly_syn"/>
    <property type="match status" value="1"/>
</dbReference>
<keyword evidence="9" id="KW-0594">Phospholipid biosynthesis</keyword>
<feature type="transmembrane region" description="Helical" evidence="12">
    <location>
        <begin position="128"/>
        <end position="149"/>
    </location>
</feature>
<dbReference type="EMBL" id="OBQK01000003">
    <property type="protein sequence ID" value="SOC54331.1"/>
    <property type="molecule type" value="Genomic_DNA"/>
</dbReference>
<dbReference type="GO" id="GO:0016020">
    <property type="term" value="C:membrane"/>
    <property type="evidence" value="ECO:0007669"/>
    <property type="project" value="UniProtKB-SubCell"/>
</dbReference>
<keyword evidence="10" id="KW-1208">Phospholipid metabolism</keyword>
<keyword evidence="7" id="KW-0443">Lipid metabolism</keyword>
<dbReference type="PANTHER" id="PTHR14269">
    <property type="entry name" value="CDP-DIACYLGLYCEROL--GLYCEROL-3-PHOSPHATE 3-PHOSPHATIDYLTRANSFERASE-RELATED"/>
    <property type="match status" value="1"/>
</dbReference>
<keyword evidence="3" id="KW-0444">Lipid biosynthesis</keyword>
<dbReference type="InterPro" id="IPR043130">
    <property type="entry name" value="CDP-OH_PTrfase_TM_dom"/>
</dbReference>
<dbReference type="InterPro" id="IPR050324">
    <property type="entry name" value="CDP-alcohol_PTase-I"/>
</dbReference>
<organism evidence="13 14">
    <name type="scientific">Ornithinimicrobium cerasi</name>
    <dbReference type="NCBI Taxonomy" id="2248773"/>
    <lineage>
        <taxon>Bacteria</taxon>
        <taxon>Bacillati</taxon>
        <taxon>Actinomycetota</taxon>
        <taxon>Actinomycetes</taxon>
        <taxon>Micrococcales</taxon>
        <taxon>Ornithinimicrobiaceae</taxon>
        <taxon>Ornithinimicrobium</taxon>
    </lineage>
</organism>
<keyword evidence="6 12" id="KW-1133">Transmembrane helix</keyword>
<comment type="similarity">
    <text evidence="2 11">Belongs to the CDP-alcohol phosphatidyltransferase class-I family.</text>
</comment>
<evidence type="ECO:0000313" key="13">
    <source>
        <dbReference type="EMBL" id="SOC54331.1"/>
    </source>
</evidence>
<keyword evidence="14" id="KW-1185">Reference proteome</keyword>
<evidence type="ECO:0000256" key="7">
    <source>
        <dbReference type="ARBA" id="ARBA00023098"/>
    </source>
</evidence>
<dbReference type="GO" id="GO:0046474">
    <property type="term" value="P:glycerophospholipid biosynthetic process"/>
    <property type="evidence" value="ECO:0007669"/>
    <property type="project" value="TreeGrafter"/>
</dbReference>
<dbReference type="PROSITE" id="PS00379">
    <property type="entry name" value="CDP_ALCOHOL_P_TRANSF"/>
    <property type="match status" value="1"/>
</dbReference>